<reference evidence="2" key="1">
    <citation type="submission" date="2021-02" db="EMBL/GenBank/DDBJ databases">
        <authorList>
            <person name="Bekaert M."/>
        </authorList>
    </citation>
    <scope>NUCLEOTIDE SEQUENCE</scope>
    <source>
        <strain evidence="2">IoA-00</strain>
    </source>
</reference>
<protein>
    <submittedName>
        <fullName evidence="2">(salmon louse) hypothetical protein</fullName>
    </submittedName>
</protein>
<accession>A0A7R8CLH9</accession>
<name>A0A7R8CLH9_LEPSM</name>
<dbReference type="EMBL" id="HG994594">
    <property type="protein sequence ID" value="CAF2857744.1"/>
    <property type="molecule type" value="Genomic_DNA"/>
</dbReference>
<sequence length="164" mass="18833">MKLSCLEPQNVRHQCRNIDIYKYIIYSWFNPSTPSLSIRNGNPGSEINNWIGGVRRKLLGNTRIEEEDLHPLRHDSPILGSTTTPNYRPVPSSKNTVSKVKRRSQSSHYQRHENTHRFSEVIDTRSIQSDSNPDERKKCSSSTGGGLGRRSATQMELSRRKKKK</sequence>
<feature type="region of interest" description="Disordered" evidence="1">
    <location>
        <begin position="67"/>
        <end position="164"/>
    </location>
</feature>
<evidence type="ECO:0000313" key="3">
    <source>
        <dbReference type="Proteomes" id="UP000675881"/>
    </source>
</evidence>
<proteinExistence type="predicted"/>
<evidence type="ECO:0000313" key="2">
    <source>
        <dbReference type="EMBL" id="CAF2857744.1"/>
    </source>
</evidence>
<feature type="compositionally biased region" description="Polar residues" evidence="1">
    <location>
        <begin position="79"/>
        <end position="98"/>
    </location>
</feature>
<evidence type="ECO:0000256" key="1">
    <source>
        <dbReference type="SAM" id="MobiDB-lite"/>
    </source>
</evidence>
<dbReference type="AlphaFoldDB" id="A0A7R8CLH9"/>
<dbReference type="Proteomes" id="UP000675881">
    <property type="component" value="Chromosome 15"/>
</dbReference>
<feature type="compositionally biased region" description="Basic and acidic residues" evidence="1">
    <location>
        <begin position="110"/>
        <end position="123"/>
    </location>
</feature>
<dbReference type="OrthoDB" id="8196563at2759"/>
<gene>
    <name evidence="2" type="ORF">LSAA_5813</name>
</gene>
<organism evidence="2 3">
    <name type="scientific">Lepeophtheirus salmonis</name>
    <name type="common">Salmon louse</name>
    <name type="synonym">Caligus salmonis</name>
    <dbReference type="NCBI Taxonomy" id="72036"/>
    <lineage>
        <taxon>Eukaryota</taxon>
        <taxon>Metazoa</taxon>
        <taxon>Ecdysozoa</taxon>
        <taxon>Arthropoda</taxon>
        <taxon>Crustacea</taxon>
        <taxon>Multicrustacea</taxon>
        <taxon>Hexanauplia</taxon>
        <taxon>Copepoda</taxon>
        <taxon>Siphonostomatoida</taxon>
        <taxon>Caligidae</taxon>
        <taxon>Lepeophtheirus</taxon>
    </lineage>
</organism>
<keyword evidence="3" id="KW-1185">Reference proteome</keyword>